<evidence type="ECO:0000313" key="1">
    <source>
        <dbReference type="EMBL" id="TLV05906.1"/>
    </source>
</evidence>
<evidence type="ECO:0000313" key="2">
    <source>
        <dbReference type="Proteomes" id="UP000307430"/>
    </source>
</evidence>
<dbReference type="RefSeq" id="WP_138363028.1">
    <property type="nucleotide sequence ID" value="NZ_JBCIVH010000063.1"/>
</dbReference>
<organism evidence="1 2">
    <name type="scientific">Klebsiella indica</name>
    <dbReference type="NCBI Taxonomy" id="2582917"/>
    <lineage>
        <taxon>Bacteria</taxon>
        <taxon>Pseudomonadati</taxon>
        <taxon>Pseudomonadota</taxon>
        <taxon>Gammaproteobacteria</taxon>
        <taxon>Enterobacterales</taxon>
        <taxon>Enterobacteriaceae</taxon>
        <taxon>Klebsiella/Raoultella group</taxon>
        <taxon>Klebsiella</taxon>
    </lineage>
</organism>
<protein>
    <submittedName>
        <fullName evidence="1">Uncharacterized protein</fullName>
    </submittedName>
</protein>
<name>A0A5R9L957_9ENTR</name>
<comment type="caution">
    <text evidence="1">The sequence shown here is derived from an EMBL/GenBank/DDBJ whole genome shotgun (WGS) entry which is preliminary data.</text>
</comment>
<dbReference type="EMBL" id="VCHQ01000036">
    <property type="protein sequence ID" value="TLV05906.1"/>
    <property type="molecule type" value="Genomic_DNA"/>
</dbReference>
<proteinExistence type="predicted"/>
<dbReference type="Proteomes" id="UP000307430">
    <property type="component" value="Unassembled WGS sequence"/>
</dbReference>
<dbReference type="AlphaFoldDB" id="A0A5R9L957"/>
<keyword evidence="2" id="KW-1185">Reference proteome</keyword>
<reference evidence="1 2" key="1">
    <citation type="submission" date="2019-05" db="EMBL/GenBank/DDBJ databases">
        <title>Genome sequence of Klebsiella sp strain TOUT106.</title>
        <authorList>
            <person name="Rahi P."/>
            <person name="Chaudhari D."/>
        </authorList>
    </citation>
    <scope>NUCLEOTIDE SEQUENCE [LARGE SCALE GENOMIC DNA]</scope>
    <source>
        <strain evidence="1 2">TOUT106</strain>
    </source>
</reference>
<gene>
    <name evidence="1" type="ORF">FE839_22750</name>
</gene>
<accession>A0A5R9L957</accession>
<sequence length="194" mass="22552">MNKIHVISDNRFFLAGITAQTPTDYVRLYTYSPDEISSDFYPEREDIVVLNILDIHERETIACQPGLSNTCCRVIILLSMYKPKNERYLNSYQRPFPWLIPINIRPDEFWLYLMKANDSPLLQKSFKRVEQILFSYLGKGISLPQLVKTPSIGFTENLVYSLKRKIVRGQQLAGHHAITVMACRDIISMSQIYE</sequence>